<dbReference type="NCBIfam" id="TIGR03897">
    <property type="entry name" value="lanti_2_LanM"/>
    <property type="match status" value="1"/>
</dbReference>
<organism evidence="2 3">
    <name type="scientific">Flavobacterium limi</name>
    <dbReference type="NCBI Taxonomy" id="2045105"/>
    <lineage>
        <taxon>Bacteria</taxon>
        <taxon>Pseudomonadati</taxon>
        <taxon>Bacteroidota</taxon>
        <taxon>Flavobacteriia</taxon>
        <taxon>Flavobacteriales</taxon>
        <taxon>Flavobacteriaceae</taxon>
        <taxon>Flavobacterium</taxon>
    </lineage>
</organism>
<dbReference type="Pfam" id="PF13575">
    <property type="entry name" value="DUF4135"/>
    <property type="match status" value="1"/>
</dbReference>
<evidence type="ECO:0000259" key="1">
    <source>
        <dbReference type="Pfam" id="PF13575"/>
    </source>
</evidence>
<proteinExistence type="predicted"/>
<dbReference type="RefSeq" id="WP_163393397.1">
    <property type="nucleotide sequence ID" value="NZ_BMKP01000002.1"/>
</dbReference>
<feature type="domain" description="Lantibiotic biosynthesis protein dehydration" evidence="1">
    <location>
        <begin position="92"/>
        <end position="466"/>
    </location>
</feature>
<evidence type="ECO:0000313" key="2">
    <source>
        <dbReference type="EMBL" id="GGF05396.1"/>
    </source>
</evidence>
<protein>
    <recommendedName>
        <fullName evidence="1">Lantibiotic biosynthesis protein dehydration domain-containing protein</fullName>
    </recommendedName>
</protein>
<dbReference type="Proteomes" id="UP000655016">
    <property type="component" value="Unassembled WGS sequence"/>
</dbReference>
<keyword evidence="3" id="KW-1185">Reference proteome</keyword>
<dbReference type="EMBL" id="BMKP01000002">
    <property type="protein sequence ID" value="GGF05396.1"/>
    <property type="molecule type" value="Genomic_DNA"/>
</dbReference>
<dbReference type="InterPro" id="IPR017146">
    <property type="entry name" value="Lanti_2_LanM"/>
</dbReference>
<evidence type="ECO:0000313" key="3">
    <source>
        <dbReference type="Proteomes" id="UP000655016"/>
    </source>
</evidence>
<name>A0ABQ1TWN1_9FLAO</name>
<dbReference type="InterPro" id="IPR025410">
    <property type="entry name" value="Lant_dehyd"/>
</dbReference>
<accession>A0ABQ1TWN1</accession>
<comment type="caution">
    <text evidence="2">The sequence shown here is derived from an EMBL/GenBank/DDBJ whole genome shotgun (WGS) entry which is preliminary data.</text>
</comment>
<sequence length="515" mass="60280">MNDQTVRLVKNEFLAIPFAEIILPYTENFLNALKKDHIPVNLINKLHLILLDDLSIAAEVTLQEELELFINNGHSIYEDFVVLTSILLPKKYPVLDKILKTSVKNFIIHIQNIFSNFSKDFEILTKVFSLHNDKSITINDIDTSLGDGHKGESTVLVTLSDGTRLIYKPRNIDAGHSYNLFIDWVNDKLNTNLKTLKCVCFEKYGWLEFVAHKAVNQEKETEEYYYKAGILLAVAFLLGSKDYHYENIIAAGKDPVIIDHETIIQPILSDQSIRTWDEQHKIPFYSVLESMLIVNKDTGVPLEYAGYGINGNKEIMDIESKVSNPNTIDSKRVTQFVFRKVIKQNIPLYKDTHVFANSYESHFIKGFTNAYEMFMNSKEELTSTVSPIHFFEHQKIRYVWRPTFIYFKILKYMRKACFMSDFEEYRSKLLELMSKAYQKENFKDYRLILESEMKQMLNGDIPFFSLNSLDLHLEEDSSFKIFKYDCLENIRHRIKLLSENHKIEQIELIKKWLTM</sequence>
<reference evidence="3" key="1">
    <citation type="journal article" date="2019" name="Int. J. Syst. Evol. Microbiol.">
        <title>The Global Catalogue of Microorganisms (GCM) 10K type strain sequencing project: providing services to taxonomists for standard genome sequencing and annotation.</title>
        <authorList>
            <consortium name="The Broad Institute Genomics Platform"/>
            <consortium name="The Broad Institute Genome Sequencing Center for Infectious Disease"/>
            <person name="Wu L."/>
            <person name="Ma J."/>
        </authorList>
    </citation>
    <scope>NUCLEOTIDE SEQUENCE [LARGE SCALE GENOMIC DNA]</scope>
    <source>
        <strain evidence="3">CGMCC 1.16060</strain>
    </source>
</reference>
<gene>
    <name evidence="2" type="ORF">GCM10011518_13270</name>
</gene>